<proteinExistence type="predicted"/>
<evidence type="ECO:0000313" key="2">
    <source>
        <dbReference type="Proteomes" id="UP000637074"/>
    </source>
</evidence>
<evidence type="ECO:0000313" key="1">
    <source>
        <dbReference type="EMBL" id="GHH98757.1"/>
    </source>
</evidence>
<organism evidence="1 2">
    <name type="scientific">Neobacillus kokaensis</name>
    <dbReference type="NCBI Taxonomy" id="2759023"/>
    <lineage>
        <taxon>Bacteria</taxon>
        <taxon>Bacillati</taxon>
        <taxon>Bacillota</taxon>
        <taxon>Bacilli</taxon>
        <taxon>Bacillales</taxon>
        <taxon>Bacillaceae</taxon>
        <taxon>Neobacillus</taxon>
    </lineage>
</organism>
<accession>A0ABQ3N5G5</accession>
<keyword evidence="2" id="KW-1185">Reference proteome</keyword>
<dbReference type="Proteomes" id="UP000637074">
    <property type="component" value="Unassembled WGS sequence"/>
</dbReference>
<reference evidence="1 2" key="1">
    <citation type="journal article" date="2022" name="Int. J. Syst. Evol. Microbiol.">
        <title>Neobacillus kokaensis sp. nov., isolated from soil.</title>
        <authorList>
            <person name="Yuki K."/>
            <person name="Matsubara H."/>
            <person name="Yamaguchi S."/>
        </authorList>
    </citation>
    <scope>NUCLEOTIDE SEQUENCE [LARGE SCALE GENOMIC DNA]</scope>
    <source>
        <strain evidence="1 2">LOB 377</strain>
    </source>
</reference>
<comment type="caution">
    <text evidence="1">The sequence shown here is derived from an EMBL/GenBank/DDBJ whole genome shotgun (WGS) entry which is preliminary data.</text>
</comment>
<dbReference type="RefSeq" id="WP_191272889.1">
    <property type="nucleotide sequence ID" value="NZ_BNDS01000008.1"/>
</dbReference>
<name>A0ABQ3N5G5_9BACI</name>
<sequence length="60" mass="7243">MKYSNLSFEKLIGAHNRARHKIRRKQTLEQAFEAPIIHREIHGDRIYVPLNLNKVWNEVY</sequence>
<gene>
    <name evidence="1" type="ORF">AM1BK_23000</name>
</gene>
<protein>
    <submittedName>
        <fullName evidence="1">Uncharacterized protein</fullName>
    </submittedName>
</protein>
<dbReference type="EMBL" id="BNDS01000008">
    <property type="protein sequence ID" value="GHH98757.1"/>
    <property type="molecule type" value="Genomic_DNA"/>
</dbReference>